<evidence type="ECO:0000259" key="1">
    <source>
        <dbReference type="PROSITE" id="PS51186"/>
    </source>
</evidence>
<dbReference type="SUPFAM" id="SSF55729">
    <property type="entry name" value="Acyl-CoA N-acyltransferases (Nat)"/>
    <property type="match status" value="1"/>
</dbReference>
<protein>
    <submittedName>
        <fullName evidence="2">GNAT family N-acetyltransferase</fullName>
    </submittedName>
</protein>
<organism evidence="2 3">
    <name type="scientific">Metallococcus carri</name>
    <dbReference type="NCBI Taxonomy" id="1656884"/>
    <lineage>
        <taxon>Bacteria</taxon>
        <taxon>Bacillati</taxon>
        <taxon>Actinomycetota</taxon>
        <taxon>Actinomycetes</taxon>
        <taxon>Micrococcales</taxon>
        <taxon>Dermacoccaceae</taxon>
        <taxon>Metallococcus</taxon>
    </lineage>
</organism>
<dbReference type="GO" id="GO:0016747">
    <property type="term" value="F:acyltransferase activity, transferring groups other than amino-acyl groups"/>
    <property type="evidence" value="ECO:0007669"/>
    <property type="project" value="InterPro"/>
</dbReference>
<proteinExistence type="predicted"/>
<reference evidence="2" key="1">
    <citation type="submission" date="2020-03" db="EMBL/GenBank/DDBJ databases">
        <title>Draft sequencing of Calidifontibacter sp. DB0510.</title>
        <authorList>
            <person name="Kim D.-U."/>
        </authorList>
    </citation>
    <scope>NUCLEOTIDE SEQUENCE</scope>
    <source>
        <strain evidence="2">DB0510</strain>
    </source>
</reference>
<dbReference type="Pfam" id="PF13508">
    <property type="entry name" value="Acetyltransf_7"/>
    <property type="match status" value="1"/>
</dbReference>
<feature type="domain" description="N-acetyltransferase" evidence="1">
    <location>
        <begin position="6"/>
        <end position="163"/>
    </location>
</feature>
<dbReference type="CDD" id="cd04301">
    <property type="entry name" value="NAT_SF"/>
    <property type="match status" value="1"/>
</dbReference>
<comment type="caution">
    <text evidence="2">The sequence shown here is derived from an EMBL/GenBank/DDBJ whole genome shotgun (WGS) entry which is preliminary data.</text>
</comment>
<dbReference type="InterPro" id="IPR000182">
    <property type="entry name" value="GNAT_dom"/>
</dbReference>
<dbReference type="PROSITE" id="PS51186">
    <property type="entry name" value="GNAT"/>
    <property type="match status" value="1"/>
</dbReference>
<dbReference type="AlphaFoldDB" id="A0A967AYW9"/>
<dbReference type="EMBL" id="JAAOIV010000002">
    <property type="protein sequence ID" value="NHN54967.1"/>
    <property type="molecule type" value="Genomic_DNA"/>
</dbReference>
<dbReference type="Gene3D" id="3.40.630.30">
    <property type="match status" value="1"/>
</dbReference>
<evidence type="ECO:0000313" key="2">
    <source>
        <dbReference type="EMBL" id="NHN54967.1"/>
    </source>
</evidence>
<sequence length="192" mass="21482">MTRPTVRVRRVVADDQDDFERLWIESRDAFGQDREWAERMVQDGKVTEALQREETQVVLATFDGEPAGFLIAAPERSPGLISESSLCVDELYVSPKMRKHGIAKALLATVPKCAEEAGLEQIVGRVPVSHKEINRFFARLGFTSTTVLRATTPGALRRHLSPEPGRRLAAMTVARRRRTQRARAEARFNAAG</sequence>
<dbReference type="RefSeq" id="WP_166193587.1">
    <property type="nucleotide sequence ID" value="NZ_JAAOIV010000002.1"/>
</dbReference>
<accession>A0A967AYW9</accession>
<keyword evidence="3" id="KW-1185">Reference proteome</keyword>
<evidence type="ECO:0000313" key="3">
    <source>
        <dbReference type="Proteomes" id="UP000744769"/>
    </source>
</evidence>
<dbReference type="InterPro" id="IPR016181">
    <property type="entry name" value="Acyl_CoA_acyltransferase"/>
</dbReference>
<name>A0A967AYW9_9MICO</name>
<gene>
    <name evidence="2" type="ORF">G9U51_04095</name>
</gene>
<dbReference type="Proteomes" id="UP000744769">
    <property type="component" value="Unassembled WGS sequence"/>
</dbReference>